<keyword evidence="1" id="KW-0805">Transcription regulation</keyword>
<dbReference type="CDD" id="cd07377">
    <property type="entry name" value="WHTH_GntR"/>
    <property type="match status" value="1"/>
</dbReference>
<dbReference type="GO" id="GO:0003700">
    <property type="term" value="F:DNA-binding transcription factor activity"/>
    <property type="evidence" value="ECO:0007669"/>
    <property type="project" value="InterPro"/>
</dbReference>
<dbReference type="PANTHER" id="PTHR43537:SF5">
    <property type="entry name" value="UXU OPERON TRANSCRIPTIONAL REGULATOR"/>
    <property type="match status" value="1"/>
</dbReference>
<organism evidence="5 6">
    <name type="scientific">Xenorhabdus cabanillasii</name>
    <dbReference type="NCBI Taxonomy" id="351673"/>
    <lineage>
        <taxon>Bacteria</taxon>
        <taxon>Pseudomonadati</taxon>
        <taxon>Pseudomonadota</taxon>
        <taxon>Gammaproteobacteria</taxon>
        <taxon>Enterobacterales</taxon>
        <taxon>Morganellaceae</taxon>
        <taxon>Xenorhabdus</taxon>
    </lineage>
</organism>
<name>A0A3D9UA17_9GAMM</name>
<dbReference type="PRINTS" id="PR00035">
    <property type="entry name" value="HTHGNTR"/>
</dbReference>
<dbReference type="Gene3D" id="1.10.10.10">
    <property type="entry name" value="Winged helix-like DNA-binding domain superfamily/Winged helix DNA-binding domain"/>
    <property type="match status" value="1"/>
</dbReference>
<dbReference type="SMART" id="SM00345">
    <property type="entry name" value="HTH_GNTR"/>
    <property type="match status" value="1"/>
</dbReference>
<dbReference type="Proteomes" id="UP000256294">
    <property type="component" value="Unassembled WGS sequence"/>
</dbReference>
<evidence type="ECO:0000259" key="4">
    <source>
        <dbReference type="PROSITE" id="PS50949"/>
    </source>
</evidence>
<feature type="domain" description="HTH gntR-type" evidence="4">
    <location>
        <begin position="28"/>
        <end position="96"/>
    </location>
</feature>
<dbReference type="InterPro" id="IPR036388">
    <property type="entry name" value="WH-like_DNA-bd_sf"/>
</dbReference>
<dbReference type="PROSITE" id="PS50949">
    <property type="entry name" value="HTH_GNTR"/>
    <property type="match status" value="1"/>
</dbReference>
<sequence>MFLIEIYSAIEEFNLILQSCQLAMDNQYRSYRYLGQQLKELIVSGAYPIGSRLMPEREIAKQYAVSRSLVREALIMLEIENLVSIKKGSGVYIINHPDLIANEAKNNDHGPFEILQARQVIESAIAACAAISATKADIQEIRALLEEERKKVNLNESGEENDHKFHILIARASKNDMMAKVIEEIWSARLNSPMWDKLHEHIEDISYRKQWLTDHENILNALQRRDPELARKEMWQHLENVKNTLMVLSDFDDPHFDGYLFETIPYQTIFESAKDK</sequence>
<dbReference type="SUPFAM" id="SSF46785">
    <property type="entry name" value="Winged helix' DNA-binding domain"/>
    <property type="match status" value="1"/>
</dbReference>
<dbReference type="InterPro" id="IPR008920">
    <property type="entry name" value="TF_FadR/GntR_C"/>
</dbReference>
<evidence type="ECO:0000256" key="3">
    <source>
        <dbReference type="ARBA" id="ARBA00023163"/>
    </source>
</evidence>
<reference evidence="5 6" key="1">
    <citation type="submission" date="2018-08" db="EMBL/GenBank/DDBJ databases">
        <title>Genomic Encyclopedia of Archaeal and Bacterial Type Strains, Phase II (KMG-II): from individual species to whole genera.</title>
        <authorList>
            <person name="Goeker M."/>
        </authorList>
    </citation>
    <scope>NUCLEOTIDE SEQUENCE [LARGE SCALE GENOMIC DNA]</scope>
    <source>
        <strain evidence="5 6">DSM 17905</strain>
    </source>
</reference>
<evidence type="ECO:0000256" key="1">
    <source>
        <dbReference type="ARBA" id="ARBA00023015"/>
    </source>
</evidence>
<gene>
    <name evidence="5" type="ORF">BDD26_0634</name>
</gene>
<keyword evidence="3" id="KW-0804">Transcription</keyword>
<dbReference type="SMART" id="SM00895">
    <property type="entry name" value="FCD"/>
    <property type="match status" value="1"/>
</dbReference>
<comment type="caution">
    <text evidence="5">The sequence shown here is derived from an EMBL/GenBank/DDBJ whole genome shotgun (WGS) entry which is preliminary data.</text>
</comment>
<dbReference type="Gene3D" id="1.20.120.530">
    <property type="entry name" value="GntR ligand-binding domain-like"/>
    <property type="match status" value="1"/>
</dbReference>
<evidence type="ECO:0000313" key="6">
    <source>
        <dbReference type="Proteomes" id="UP000256294"/>
    </source>
</evidence>
<keyword evidence="2" id="KW-0238">DNA-binding</keyword>
<evidence type="ECO:0000256" key="2">
    <source>
        <dbReference type="ARBA" id="ARBA00023125"/>
    </source>
</evidence>
<dbReference type="InterPro" id="IPR000524">
    <property type="entry name" value="Tscrpt_reg_HTH_GntR"/>
</dbReference>
<dbReference type="InterPro" id="IPR011711">
    <property type="entry name" value="GntR_C"/>
</dbReference>
<dbReference type="GO" id="GO:0003677">
    <property type="term" value="F:DNA binding"/>
    <property type="evidence" value="ECO:0007669"/>
    <property type="project" value="UniProtKB-KW"/>
</dbReference>
<dbReference type="SUPFAM" id="SSF48008">
    <property type="entry name" value="GntR ligand-binding domain-like"/>
    <property type="match status" value="1"/>
</dbReference>
<dbReference type="Pfam" id="PF07729">
    <property type="entry name" value="FCD"/>
    <property type="match status" value="1"/>
</dbReference>
<accession>A0A3D9UA17</accession>
<protein>
    <submittedName>
        <fullName evidence="5">GntR family transcriptional regulator</fullName>
    </submittedName>
</protein>
<dbReference type="EMBL" id="QTUB01000001">
    <property type="protein sequence ID" value="REF26067.1"/>
    <property type="molecule type" value="Genomic_DNA"/>
</dbReference>
<dbReference type="Pfam" id="PF00392">
    <property type="entry name" value="GntR"/>
    <property type="match status" value="1"/>
</dbReference>
<dbReference type="AlphaFoldDB" id="A0A3D9UA17"/>
<keyword evidence="6" id="KW-1185">Reference proteome</keyword>
<evidence type="ECO:0000313" key="5">
    <source>
        <dbReference type="EMBL" id="REF26067.1"/>
    </source>
</evidence>
<proteinExistence type="predicted"/>
<dbReference type="PANTHER" id="PTHR43537">
    <property type="entry name" value="TRANSCRIPTIONAL REGULATOR, GNTR FAMILY"/>
    <property type="match status" value="1"/>
</dbReference>
<dbReference type="InterPro" id="IPR036390">
    <property type="entry name" value="WH_DNA-bd_sf"/>
</dbReference>